<reference evidence="1" key="1">
    <citation type="submission" date="2023-06" db="EMBL/GenBank/DDBJ databases">
        <authorList>
            <consortium name="Lawrence Berkeley National Laboratory"/>
            <person name="Ahrendt S."/>
            <person name="Sahu N."/>
            <person name="Indic B."/>
            <person name="Wong-Bajracharya J."/>
            <person name="Merenyi Z."/>
            <person name="Ke H.-M."/>
            <person name="Monk M."/>
            <person name="Kocsube S."/>
            <person name="Drula E."/>
            <person name="Lipzen A."/>
            <person name="Balint B."/>
            <person name="Henrissat B."/>
            <person name="Andreopoulos B."/>
            <person name="Martin F.M."/>
            <person name="Harder C.B."/>
            <person name="Rigling D."/>
            <person name="Ford K.L."/>
            <person name="Foster G.D."/>
            <person name="Pangilinan J."/>
            <person name="Papanicolaou A."/>
            <person name="Barry K."/>
            <person name="LaButti K."/>
            <person name="Viragh M."/>
            <person name="Koriabine M."/>
            <person name="Yan M."/>
            <person name="Riley R."/>
            <person name="Champramary S."/>
            <person name="Plett K.L."/>
            <person name="Tsai I.J."/>
            <person name="Slot J."/>
            <person name="Sipos G."/>
            <person name="Plett J."/>
            <person name="Nagy L.G."/>
            <person name="Grigoriev I.V."/>
        </authorList>
    </citation>
    <scope>NUCLEOTIDE SEQUENCE</scope>
    <source>
        <strain evidence="1">HWK02</strain>
    </source>
</reference>
<protein>
    <submittedName>
        <fullName evidence="1">Uncharacterized protein</fullName>
    </submittedName>
</protein>
<comment type="caution">
    <text evidence="1">The sequence shown here is derived from an EMBL/GenBank/DDBJ whole genome shotgun (WGS) entry which is preliminary data.</text>
</comment>
<evidence type="ECO:0000313" key="2">
    <source>
        <dbReference type="Proteomes" id="UP001175228"/>
    </source>
</evidence>
<sequence length="303" mass="34152">MTDEGNSLKAPKPTWCIVENRTVNHARFPLTGYRSFISKHKHRQSLHKDDEPESRIIAAIYDVEATIAVFWTIHTGIASLLPASLDRSASLASSLLVAFTLAEIQTRDEEKTVLTRWLWSKRNDGFLLGSPICGLYNDPESIDGPSTRRSQTQPRLGFNDGFLRASFHPDLICARTLCNVLDPKDRPNSGEDPVAVVTRSHDTVVGKHMCPHEQFLKSSDFEKEVTTPRCFHSRNRLGVYDLLQHDQLELVHFPHINTPKVLAKYVLLAGRRYLRGWMGFCSSVGENQTGNVAFRKLGQSTIN</sequence>
<accession>A0AA39PZ29</accession>
<keyword evidence="2" id="KW-1185">Reference proteome</keyword>
<organism evidence="1 2">
    <name type="scientific">Armillaria luteobubalina</name>
    <dbReference type="NCBI Taxonomy" id="153913"/>
    <lineage>
        <taxon>Eukaryota</taxon>
        <taxon>Fungi</taxon>
        <taxon>Dikarya</taxon>
        <taxon>Basidiomycota</taxon>
        <taxon>Agaricomycotina</taxon>
        <taxon>Agaricomycetes</taxon>
        <taxon>Agaricomycetidae</taxon>
        <taxon>Agaricales</taxon>
        <taxon>Marasmiineae</taxon>
        <taxon>Physalacriaceae</taxon>
        <taxon>Armillaria</taxon>
    </lineage>
</organism>
<name>A0AA39PZ29_9AGAR</name>
<dbReference type="AlphaFoldDB" id="A0AA39PZ29"/>
<evidence type="ECO:0000313" key="1">
    <source>
        <dbReference type="EMBL" id="KAK0493222.1"/>
    </source>
</evidence>
<gene>
    <name evidence="1" type="ORF">EDD18DRAFT_1108423</name>
</gene>
<proteinExistence type="predicted"/>
<dbReference type="EMBL" id="JAUEPU010000026">
    <property type="protein sequence ID" value="KAK0493222.1"/>
    <property type="molecule type" value="Genomic_DNA"/>
</dbReference>
<dbReference type="Proteomes" id="UP001175228">
    <property type="component" value="Unassembled WGS sequence"/>
</dbReference>